<sequence length="689" mass="77141">MNWDFADLTDDEIEILSVPTVGRSRGKPKLTILDQLTVSCRARSNNKARFRCSGEGCQVSWAAPRQSGRVLSHAVDCRFLPTKLKDEALESNSENSLGAKVDKAATPSDAFAGFRRVGAEDKAKARKERHLKTNHLLLELICDASIAPKVVNNKRFRNLVNHLEPDNGIQVSTTFSANHIPAEAARVTMSSYALLKKCNNLTIGYDGGTIRRGQSIYTVHITTPDDRDRARRTTNREPYFVKGDEASGVSHTGEHIKDVLLSVIDKVGRDRFAAIGSDSTGNTKLGRELVVSIIPTMLITPDPCHHGHLVIKDISALEYFAPPISKIRETITHFSHSSQSTTHLASLRVSMHINKGLEKIGKTRFGIIYWAGYALYRVLHPIHQLVVTGVVRTDDKLVWMKNLREFSDFEIHLQQLCAVLEPIARAIKCLEGLQVTVGDIWKFNVAITAVLYDLFEENSLGIPSDVQEQIRFIVNKRYNQMIEGPSGPLYLSGFYLDPEFVRSPILFKPSANQLNSTTPVVFGPITPSQAKVTDQDLWDSMPSYTKVGAFLLRVLAIELKAGRRAPQFALYKSAQLVLDALRIQFEAYTRQYPPFSARQKSWTKPYLYWSALLDQADTGVLAFVAVKIFSILPNSMPEERTVSRFTGYNSPDRGSQNASSVVAMTKIYQNIRRQDRMESVSLLCIQFCH</sequence>
<evidence type="ECO:0000313" key="1">
    <source>
        <dbReference type="EMBL" id="KAJ7196744.1"/>
    </source>
</evidence>
<organism evidence="1 2">
    <name type="scientific">Mycena pura</name>
    <dbReference type="NCBI Taxonomy" id="153505"/>
    <lineage>
        <taxon>Eukaryota</taxon>
        <taxon>Fungi</taxon>
        <taxon>Dikarya</taxon>
        <taxon>Basidiomycota</taxon>
        <taxon>Agaricomycotina</taxon>
        <taxon>Agaricomycetes</taxon>
        <taxon>Agaricomycetidae</taxon>
        <taxon>Agaricales</taxon>
        <taxon>Marasmiineae</taxon>
        <taxon>Mycenaceae</taxon>
        <taxon>Mycena</taxon>
    </lineage>
</organism>
<comment type="caution">
    <text evidence="1">The sequence shown here is derived from an EMBL/GenBank/DDBJ whole genome shotgun (WGS) entry which is preliminary data.</text>
</comment>
<name>A0AAD6UX40_9AGAR</name>
<dbReference type="EMBL" id="JARJCW010000081">
    <property type="protein sequence ID" value="KAJ7196744.1"/>
    <property type="molecule type" value="Genomic_DNA"/>
</dbReference>
<dbReference type="InterPro" id="IPR012337">
    <property type="entry name" value="RNaseH-like_sf"/>
</dbReference>
<proteinExistence type="predicted"/>
<dbReference type="SUPFAM" id="SSF53098">
    <property type="entry name" value="Ribonuclease H-like"/>
    <property type="match status" value="1"/>
</dbReference>
<protein>
    <submittedName>
        <fullName evidence="1">Ribonuclease H-like domain-containing protein</fullName>
    </submittedName>
</protein>
<dbReference type="AlphaFoldDB" id="A0AAD6UX40"/>
<accession>A0AAD6UX40</accession>
<keyword evidence="2" id="KW-1185">Reference proteome</keyword>
<reference evidence="1" key="1">
    <citation type="submission" date="2023-03" db="EMBL/GenBank/DDBJ databases">
        <title>Massive genome expansion in bonnet fungi (Mycena s.s.) driven by repeated elements and novel gene families across ecological guilds.</title>
        <authorList>
            <consortium name="Lawrence Berkeley National Laboratory"/>
            <person name="Harder C.B."/>
            <person name="Miyauchi S."/>
            <person name="Viragh M."/>
            <person name="Kuo A."/>
            <person name="Thoen E."/>
            <person name="Andreopoulos B."/>
            <person name="Lu D."/>
            <person name="Skrede I."/>
            <person name="Drula E."/>
            <person name="Henrissat B."/>
            <person name="Morin E."/>
            <person name="Kohler A."/>
            <person name="Barry K."/>
            <person name="LaButti K."/>
            <person name="Morin E."/>
            <person name="Salamov A."/>
            <person name="Lipzen A."/>
            <person name="Mereny Z."/>
            <person name="Hegedus B."/>
            <person name="Baldrian P."/>
            <person name="Stursova M."/>
            <person name="Weitz H."/>
            <person name="Taylor A."/>
            <person name="Grigoriev I.V."/>
            <person name="Nagy L.G."/>
            <person name="Martin F."/>
            <person name="Kauserud H."/>
        </authorList>
    </citation>
    <scope>NUCLEOTIDE SEQUENCE</scope>
    <source>
        <strain evidence="1">9144</strain>
    </source>
</reference>
<gene>
    <name evidence="1" type="ORF">GGX14DRAFT_375656</name>
</gene>
<dbReference type="Proteomes" id="UP001219525">
    <property type="component" value="Unassembled WGS sequence"/>
</dbReference>
<evidence type="ECO:0000313" key="2">
    <source>
        <dbReference type="Proteomes" id="UP001219525"/>
    </source>
</evidence>